<proteinExistence type="predicted"/>
<dbReference type="AlphaFoldDB" id="A0A7X2LPI6"/>
<dbReference type="Proteomes" id="UP000446768">
    <property type="component" value="Unassembled WGS sequence"/>
</dbReference>
<accession>A0A7X2LPI6</accession>
<protein>
    <submittedName>
        <fullName evidence="1">Glycoside hydrolase family 43</fullName>
    </submittedName>
</protein>
<evidence type="ECO:0000313" key="1">
    <source>
        <dbReference type="EMBL" id="MRV70305.1"/>
    </source>
</evidence>
<dbReference type="SUPFAM" id="SSF75005">
    <property type="entry name" value="Arabinanase/levansucrase/invertase"/>
    <property type="match status" value="1"/>
</dbReference>
<dbReference type="GO" id="GO:0016787">
    <property type="term" value="F:hydrolase activity"/>
    <property type="evidence" value="ECO:0007669"/>
    <property type="project" value="UniProtKB-KW"/>
</dbReference>
<keyword evidence="2" id="KW-1185">Reference proteome</keyword>
<name>A0A7X2LPI6_9BURK</name>
<keyword evidence="1" id="KW-0378">Hydrolase</keyword>
<evidence type="ECO:0000313" key="2">
    <source>
        <dbReference type="Proteomes" id="UP000446768"/>
    </source>
</evidence>
<gene>
    <name evidence="1" type="ORF">GJ700_01035</name>
</gene>
<comment type="caution">
    <text evidence="1">The sequence shown here is derived from an EMBL/GenBank/DDBJ whole genome shotgun (WGS) entry which is preliminary data.</text>
</comment>
<organism evidence="1 2">
    <name type="scientific">Pseudoduganella rivuli</name>
    <dbReference type="NCBI Taxonomy" id="2666085"/>
    <lineage>
        <taxon>Bacteria</taxon>
        <taxon>Pseudomonadati</taxon>
        <taxon>Pseudomonadota</taxon>
        <taxon>Betaproteobacteria</taxon>
        <taxon>Burkholderiales</taxon>
        <taxon>Oxalobacteraceae</taxon>
        <taxon>Telluria group</taxon>
        <taxon>Pseudoduganella</taxon>
    </lineage>
</organism>
<reference evidence="1 2" key="1">
    <citation type="submission" date="2019-11" db="EMBL/GenBank/DDBJ databases">
        <title>Novel species isolated from a subtropical stream in China.</title>
        <authorList>
            <person name="Lu H."/>
        </authorList>
    </citation>
    <scope>NUCLEOTIDE SEQUENCE [LARGE SCALE GENOMIC DNA]</scope>
    <source>
        <strain evidence="1 2">FT92W</strain>
    </source>
</reference>
<dbReference type="CDD" id="cd08984">
    <property type="entry name" value="GH43-like"/>
    <property type="match status" value="1"/>
</dbReference>
<dbReference type="InterPro" id="IPR023296">
    <property type="entry name" value="Glyco_hydro_beta-prop_sf"/>
</dbReference>
<dbReference type="EMBL" id="WKJJ01000001">
    <property type="protein sequence ID" value="MRV70305.1"/>
    <property type="molecule type" value="Genomic_DNA"/>
</dbReference>
<dbReference type="Gene3D" id="2.115.10.20">
    <property type="entry name" value="Glycosyl hydrolase domain, family 43"/>
    <property type="match status" value="2"/>
</dbReference>
<sequence>MPIAFSGGAYAAAVAPKPLYRDPVYDGAADVSIIYDRTAKLWKMFYTNRRATMKLPDPDDVAWVHGTAIGVATSSDGLQWRYQGTVDFPKECTDVTQWAPELYYENGVYHMWLTVVPGIFHRWGAAGADVRIEHLTSTDLAKWDCESTLKLPNSGRLIDASVMKVGQGYRMWYKDDRAGSRILAADSKDLRTWTKISEQPVNPTRGEGPKAFRFNGYYWLIADVWKGLMVLRSDDALNWTEQPGYLLAEPGRKATDRAAGQHADVVVDGERAFIYYFVHQKNEAEAANDSRWHQRTVIQVAELVYKDGKLEVNRDADVAIPLRAPSP</sequence>